<evidence type="ECO:0000256" key="4">
    <source>
        <dbReference type="SAM" id="Coils"/>
    </source>
</evidence>
<proteinExistence type="predicted"/>
<dbReference type="Proteomes" id="UP001230051">
    <property type="component" value="Unassembled WGS sequence"/>
</dbReference>
<dbReference type="GO" id="GO:0000166">
    <property type="term" value="F:nucleotide binding"/>
    <property type="evidence" value="ECO:0007669"/>
    <property type="project" value="UniProtKB-KW"/>
</dbReference>
<reference evidence="6" key="1">
    <citation type="submission" date="2022-02" db="EMBL/GenBank/DDBJ databases">
        <title>Atlantic sturgeon de novo genome assembly.</title>
        <authorList>
            <person name="Stock M."/>
            <person name="Klopp C."/>
            <person name="Guiguen Y."/>
            <person name="Cabau C."/>
            <person name="Parinello H."/>
            <person name="Santidrian Yebra-Pimentel E."/>
            <person name="Kuhl H."/>
            <person name="Dirks R.P."/>
            <person name="Guessner J."/>
            <person name="Wuertz S."/>
            <person name="Du K."/>
            <person name="Schartl M."/>
        </authorList>
    </citation>
    <scope>NUCLEOTIDE SEQUENCE</scope>
    <source>
        <strain evidence="6">STURGEONOMICS-FGT-2020</strain>
        <tissue evidence="6">Whole blood</tissue>
    </source>
</reference>
<dbReference type="PANTHER" id="PTHR48051">
    <property type="match status" value="1"/>
</dbReference>
<keyword evidence="7" id="KW-1185">Reference proteome</keyword>
<dbReference type="GO" id="GO:0005737">
    <property type="term" value="C:cytoplasm"/>
    <property type="evidence" value="ECO:0007669"/>
    <property type="project" value="TreeGrafter"/>
</dbReference>
<dbReference type="SUPFAM" id="SSF52540">
    <property type="entry name" value="P-loop containing nucleoside triphosphate hydrolases"/>
    <property type="match status" value="1"/>
</dbReference>
<dbReference type="AlphaFoldDB" id="A0AAD8FY59"/>
<dbReference type="InterPro" id="IPR001611">
    <property type="entry name" value="Leu-rich_rpt"/>
</dbReference>
<feature type="coiled-coil region" evidence="4">
    <location>
        <begin position="340"/>
        <end position="375"/>
    </location>
</feature>
<dbReference type="InterPro" id="IPR020859">
    <property type="entry name" value="ROC"/>
</dbReference>
<dbReference type="PROSITE" id="PS51424">
    <property type="entry name" value="ROC"/>
    <property type="match status" value="1"/>
</dbReference>
<comment type="caution">
    <text evidence="6">The sequence shown here is derived from an EMBL/GenBank/DDBJ whole genome shotgun (WGS) entry which is preliminary data.</text>
</comment>
<dbReference type="Gene3D" id="3.80.10.10">
    <property type="entry name" value="Ribonuclease Inhibitor"/>
    <property type="match status" value="1"/>
</dbReference>
<evidence type="ECO:0000256" key="3">
    <source>
        <dbReference type="ARBA" id="ARBA00022741"/>
    </source>
</evidence>
<dbReference type="PANTHER" id="PTHR48051:SF45">
    <property type="entry name" value="LEUCINE-RICH REPEAT PROTEIN SHOC-2-LIKE"/>
    <property type="match status" value="1"/>
</dbReference>
<dbReference type="SUPFAM" id="SSF52058">
    <property type="entry name" value="L domain-like"/>
    <property type="match status" value="1"/>
</dbReference>
<dbReference type="Pfam" id="PF13855">
    <property type="entry name" value="LRR_8"/>
    <property type="match status" value="1"/>
</dbReference>
<protein>
    <recommendedName>
        <fullName evidence="5">Roc domain-containing protein</fullName>
    </recommendedName>
</protein>
<name>A0AAD8FY59_ACIOX</name>
<dbReference type="Gene3D" id="3.40.50.300">
    <property type="entry name" value="P-loop containing nucleotide triphosphate hydrolases"/>
    <property type="match status" value="1"/>
</dbReference>
<evidence type="ECO:0000313" key="6">
    <source>
        <dbReference type="EMBL" id="KAK1161595.1"/>
    </source>
</evidence>
<dbReference type="InterPro" id="IPR027417">
    <property type="entry name" value="P-loop_NTPase"/>
</dbReference>
<dbReference type="EMBL" id="JAGXEW010000018">
    <property type="protein sequence ID" value="KAK1161595.1"/>
    <property type="molecule type" value="Genomic_DNA"/>
</dbReference>
<keyword evidence="2" id="KW-0677">Repeat</keyword>
<evidence type="ECO:0000313" key="7">
    <source>
        <dbReference type="Proteomes" id="UP001230051"/>
    </source>
</evidence>
<dbReference type="SMART" id="SM00369">
    <property type="entry name" value="LRR_TYP"/>
    <property type="match status" value="5"/>
</dbReference>
<accession>A0AAD8FY59</accession>
<dbReference type="InterPro" id="IPR003591">
    <property type="entry name" value="Leu-rich_rpt_typical-subtyp"/>
</dbReference>
<dbReference type="Gene3D" id="3.30.70.1390">
    <property type="entry name" value="ROC domain from the Parkinson's disease-associated leucine-rich repeat kinase 2"/>
    <property type="match status" value="1"/>
</dbReference>
<gene>
    <name evidence="6" type="ORF">AOXY_G19197</name>
</gene>
<dbReference type="PROSITE" id="PS51450">
    <property type="entry name" value="LRR"/>
    <property type="match status" value="3"/>
</dbReference>
<dbReference type="InterPro" id="IPR050216">
    <property type="entry name" value="LRR_domain-containing"/>
</dbReference>
<keyword evidence="3" id="KW-0547">Nucleotide-binding</keyword>
<dbReference type="Pfam" id="PF08477">
    <property type="entry name" value="Roc"/>
    <property type="match status" value="1"/>
</dbReference>
<evidence type="ECO:0000256" key="2">
    <source>
        <dbReference type="ARBA" id="ARBA00022737"/>
    </source>
</evidence>
<feature type="domain" description="Roc" evidence="5">
    <location>
        <begin position="212"/>
        <end position="426"/>
    </location>
</feature>
<dbReference type="InterPro" id="IPR032675">
    <property type="entry name" value="LRR_dom_sf"/>
</dbReference>
<sequence length="856" mass="98721">MAVNKMAQRNGPLQEKMVNRSKEKLKVLPQEILEDVTVVQLILERNRLKNISGIKNLINLKSLNLSRNDLVDFPVEIAQLVQLETLYLNQNKIQTIPTGIFNQLQQLKFLKLSTNHLSMIPSDLGCCKSLQYLNLSHNSLKDLPEVVLELQNLKELFVEYNRLRELPAKLFENQNLEKFSAASNRLREPPDEVCAGGLKQIRSYFSQLRSSEADYVKRVKTMFLGSSMAGKSTLCKSLKQKQTVAVDMKDRTVGIEISEMKIEDFRFLLWDFAGQEEYYLTHHVFITPQALVILVIDLASYKTEDTQFNSKVGFWINNILMRVPDSVVLPVGTHVDQCRVEDVRDKKEDIQRRIQEMLDNRKEYLEKRMDNLKENTEPALFSDQSSKLDELTNYNLQVLDLIPIDCTNYEDIDSFQHHILTAVQDKNIFPNVEKKLPHIYQAVESTITNLIKDKEIPDHGIVSVNEILSGINHKGSFDRLAQDDLKDILRYLHRIGLIMWYEESTMLVGTVFVKPSFLITLFKMIVRHDLVEQLQSIPRTVLMGEHAFMKDKERWASHFQTKAILYHKAMVALTKNLLQQMDSPEVKDIAEEIIGGRNEKGKLFSLLEHFEIFLALKPSNPLNPEAKEFKPGGKWEQKEADVPSEAYLFPSSLNGIEEVSKWWGKDQKEDLCVRIYFLPEIPHGFFHRLIIKACSFFTPHVVGSGRCHVVSNGKHLLIKENKEDDQNIEIRCRRPAKDGFRFTWDFILSIISKIRKLLDQWPGLYHCLRSPCPFPGCKEDFAWPDMEGTAEIYEMVKDDISTCCRGHNHPTELLFPKAPSAPESKEKFQNFTYITNHGNTAFGPTSMTVHHQSLDS</sequence>
<dbReference type="GO" id="GO:0009966">
    <property type="term" value="P:regulation of signal transduction"/>
    <property type="evidence" value="ECO:0007669"/>
    <property type="project" value="UniProtKB-ARBA"/>
</dbReference>
<keyword evidence="1" id="KW-0433">Leucine-rich repeat</keyword>
<dbReference type="SMART" id="SM00364">
    <property type="entry name" value="LRR_BAC"/>
    <property type="match status" value="4"/>
</dbReference>
<organism evidence="6 7">
    <name type="scientific">Acipenser oxyrinchus oxyrinchus</name>
    <dbReference type="NCBI Taxonomy" id="40147"/>
    <lineage>
        <taxon>Eukaryota</taxon>
        <taxon>Metazoa</taxon>
        <taxon>Chordata</taxon>
        <taxon>Craniata</taxon>
        <taxon>Vertebrata</taxon>
        <taxon>Euteleostomi</taxon>
        <taxon>Actinopterygii</taxon>
        <taxon>Chondrostei</taxon>
        <taxon>Acipenseriformes</taxon>
        <taxon>Acipenseridae</taxon>
        <taxon>Acipenser</taxon>
    </lineage>
</organism>
<keyword evidence="4" id="KW-0175">Coiled coil</keyword>
<evidence type="ECO:0000259" key="5">
    <source>
        <dbReference type="PROSITE" id="PS51424"/>
    </source>
</evidence>
<evidence type="ECO:0000256" key="1">
    <source>
        <dbReference type="ARBA" id="ARBA00022614"/>
    </source>
</evidence>